<dbReference type="GO" id="GO:0007166">
    <property type="term" value="P:cell surface receptor signaling pathway"/>
    <property type="evidence" value="ECO:0007669"/>
    <property type="project" value="InterPro"/>
</dbReference>
<feature type="domain" description="Protein kinase" evidence="8">
    <location>
        <begin position="488"/>
        <end position="814"/>
    </location>
</feature>
<proteinExistence type="predicted"/>
<evidence type="ECO:0000256" key="4">
    <source>
        <dbReference type="ARBA" id="ARBA00022777"/>
    </source>
</evidence>
<dbReference type="Gene3D" id="1.10.510.10">
    <property type="entry name" value="Transferase(Phosphotransferase) domain 1"/>
    <property type="match status" value="1"/>
</dbReference>
<keyword evidence="10" id="KW-1185">Reference proteome</keyword>
<dbReference type="InterPro" id="IPR011009">
    <property type="entry name" value="Kinase-like_dom_sf"/>
</dbReference>
<feature type="compositionally biased region" description="Polar residues" evidence="7">
    <location>
        <begin position="877"/>
        <end position="893"/>
    </location>
</feature>
<dbReference type="PANTHER" id="PTHR44329:SF288">
    <property type="entry name" value="MITOGEN-ACTIVATED PROTEIN KINASE KINASE KINASE 20"/>
    <property type="match status" value="1"/>
</dbReference>
<dbReference type="InterPro" id="IPR008271">
    <property type="entry name" value="Ser/Thr_kinase_AS"/>
</dbReference>
<dbReference type="InterPro" id="IPR051681">
    <property type="entry name" value="Ser/Thr_Kinases-Pseudokinases"/>
</dbReference>
<dbReference type="PROSITE" id="PS00108">
    <property type="entry name" value="PROTEIN_KINASE_ST"/>
    <property type="match status" value="1"/>
</dbReference>
<sequence>MGSQGNPDPRDKAHTHRGTFLPMARRRSISPHSNMLPETFRPSTNVFDQKTIQPRPWQNDGGAEGAPEEVSREASWCSDKPVPPEQTTTYQNTETSVKDAIKSIAKVTAEVVVKILETGVLEYIPIPGLGILAKGLVRIWQVVKEISNNRLRLLRLTQRCAVLLLNIKRDVESAGERVQVSCRNALDTLEGAFDKVLQLAQSQMHTPFLQRLLGGGNMDEKFEECDEELNSSLRLFSLTVQFNTMKLVLETTDNLRQQNEELMLQNNQLYNMFTLSSSPQIRASVNRSPSPSYGFPESSERRLSISESASVNPPDIRRSVSLNQSGSVHRPTASSLKKQVVQKTVSEAHPTSGLARSARKPSSRLVKEGKRDHGEDPIEKIKQHQRLQNEFDKQSDVEDMREIIRETLAEGKDSFVIKLFQIDSKDFPQAIMVLEHELREYHAGRRQLPAEDSQIQQELIQRGVDAMKRTTRDEDMVRPEWTINKFTITELETIGYGSFSTVRKAVWNEQTVAIKILSPKTKRSVFENEMRIWKALVHPNILPLFGASNATEEPLFFVSLYAQHGNLVDFLQAIRQRDLEGVFGPMLKEQSTPVGQPRKRTSAQSVGMREQAHHNRWNVERSPQEGELERFYTLPLSKSESKFNHCHILKEGDLYGFMIDIAKGMEYLHENGVLHGDLKASNVLVNDDLTCILSDFGQSERRNDIYRASGWTPKGTARWKAPELLNGSEMGLTPAIDVYAYSITCIEILSMGNIPWGSAEDGTLASMIVAQNLRPPVPPDFRHPGLETFLETLWQKDPVHRPEFKTIVVDLERLVQAFDEGALHDVRRRMSQSAVSLQSVSNMSPLSMDNISVLSSPFSSEPNRPYFPAWASSNFNDLQLTPGSPDSNKTQPSHYGGSMPMPIPMIPGRSRQGYEAIESPRFSMAEFDAAGFSGSPVSASSAFPSAATIQPSHIQRRPPLEEEHSFVRVEYDDLRVSPVKVDLRDLAFEETYQRIQHDFDRSLRIPLWNPVAVEIGDVGYMNKHTRAFVTLFNAFEPIYASVNAEISIPSMMGFGDPCKKHVKISTPKSLRKLFRTFSYKVEVEAGRPVAHCFCENPDWHYLEDTRSPQAWFKASVDSIVDLHGFRHQLEKENLLLVVGALQASRYSLLASHNHTTGTIEFTANSAKKGRPWGSFSSISSRGRSEEVVFGSRISEASSSHRALFLTALHFPRNSTEPAFK</sequence>
<dbReference type="Pfam" id="PF07714">
    <property type="entry name" value="PK_Tyr_Ser-Thr"/>
    <property type="match status" value="1"/>
</dbReference>
<dbReference type="InterPro" id="IPR000719">
    <property type="entry name" value="Prot_kinase_dom"/>
</dbReference>
<dbReference type="SMART" id="SM00220">
    <property type="entry name" value="S_TKc"/>
    <property type="match status" value="1"/>
</dbReference>
<feature type="region of interest" description="Disordered" evidence="7">
    <location>
        <begin position="282"/>
        <end position="375"/>
    </location>
</feature>
<evidence type="ECO:0000256" key="2">
    <source>
        <dbReference type="ARBA" id="ARBA00022679"/>
    </source>
</evidence>
<feature type="region of interest" description="Disordered" evidence="7">
    <location>
        <begin position="587"/>
        <end position="616"/>
    </location>
</feature>
<dbReference type="Gene3D" id="3.30.200.20">
    <property type="entry name" value="Phosphorylase Kinase, domain 1"/>
    <property type="match status" value="1"/>
</dbReference>
<evidence type="ECO:0000256" key="1">
    <source>
        <dbReference type="ARBA" id="ARBA00022527"/>
    </source>
</evidence>
<dbReference type="CDD" id="cd21037">
    <property type="entry name" value="MLKL_NTD"/>
    <property type="match status" value="1"/>
</dbReference>
<protein>
    <recommendedName>
        <fullName evidence="8">Protein kinase domain-containing protein</fullName>
    </recommendedName>
</protein>
<keyword evidence="5 6" id="KW-0067">ATP-binding</keyword>
<organism evidence="9 10">
    <name type="scientific">Coprinopsis marcescibilis</name>
    <name type="common">Agaric fungus</name>
    <name type="synonym">Psathyrella marcescibilis</name>
    <dbReference type="NCBI Taxonomy" id="230819"/>
    <lineage>
        <taxon>Eukaryota</taxon>
        <taxon>Fungi</taxon>
        <taxon>Dikarya</taxon>
        <taxon>Basidiomycota</taxon>
        <taxon>Agaricomycotina</taxon>
        <taxon>Agaricomycetes</taxon>
        <taxon>Agaricomycetidae</taxon>
        <taxon>Agaricales</taxon>
        <taxon>Agaricineae</taxon>
        <taxon>Psathyrellaceae</taxon>
        <taxon>Coprinopsis</taxon>
    </lineage>
</organism>
<feature type="compositionally biased region" description="Basic and acidic residues" evidence="7">
    <location>
        <begin position="365"/>
        <end position="375"/>
    </location>
</feature>
<feature type="region of interest" description="Disordered" evidence="7">
    <location>
        <begin position="1"/>
        <end position="93"/>
    </location>
</feature>
<keyword evidence="4" id="KW-0418">Kinase</keyword>
<dbReference type="AlphaFoldDB" id="A0A5C3L8Z0"/>
<dbReference type="InterPro" id="IPR001245">
    <property type="entry name" value="Ser-Thr/Tyr_kinase_cat_dom"/>
</dbReference>
<reference evidence="9 10" key="1">
    <citation type="journal article" date="2019" name="Nat. Ecol. Evol.">
        <title>Megaphylogeny resolves global patterns of mushroom evolution.</title>
        <authorList>
            <person name="Varga T."/>
            <person name="Krizsan K."/>
            <person name="Foldi C."/>
            <person name="Dima B."/>
            <person name="Sanchez-Garcia M."/>
            <person name="Sanchez-Ramirez S."/>
            <person name="Szollosi G.J."/>
            <person name="Szarkandi J.G."/>
            <person name="Papp V."/>
            <person name="Albert L."/>
            <person name="Andreopoulos W."/>
            <person name="Angelini C."/>
            <person name="Antonin V."/>
            <person name="Barry K.W."/>
            <person name="Bougher N.L."/>
            <person name="Buchanan P."/>
            <person name="Buyck B."/>
            <person name="Bense V."/>
            <person name="Catcheside P."/>
            <person name="Chovatia M."/>
            <person name="Cooper J."/>
            <person name="Damon W."/>
            <person name="Desjardin D."/>
            <person name="Finy P."/>
            <person name="Geml J."/>
            <person name="Haridas S."/>
            <person name="Hughes K."/>
            <person name="Justo A."/>
            <person name="Karasinski D."/>
            <person name="Kautmanova I."/>
            <person name="Kiss B."/>
            <person name="Kocsube S."/>
            <person name="Kotiranta H."/>
            <person name="LaButti K.M."/>
            <person name="Lechner B.E."/>
            <person name="Liimatainen K."/>
            <person name="Lipzen A."/>
            <person name="Lukacs Z."/>
            <person name="Mihaltcheva S."/>
            <person name="Morgado L.N."/>
            <person name="Niskanen T."/>
            <person name="Noordeloos M.E."/>
            <person name="Ohm R.A."/>
            <person name="Ortiz-Santana B."/>
            <person name="Ovrebo C."/>
            <person name="Racz N."/>
            <person name="Riley R."/>
            <person name="Savchenko A."/>
            <person name="Shiryaev A."/>
            <person name="Soop K."/>
            <person name="Spirin V."/>
            <person name="Szebenyi C."/>
            <person name="Tomsovsky M."/>
            <person name="Tulloss R.E."/>
            <person name="Uehling J."/>
            <person name="Grigoriev I.V."/>
            <person name="Vagvolgyi C."/>
            <person name="Papp T."/>
            <person name="Martin F.M."/>
            <person name="Miettinen O."/>
            <person name="Hibbett D.S."/>
            <person name="Nagy L.G."/>
        </authorList>
    </citation>
    <scope>NUCLEOTIDE SEQUENCE [LARGE SCALE GENOMIC DNA]</scope>
    <source>
        <strain evidence="9 10">CBS 121175</strain>
    </source>
</reference>
<dbReference type="STRING" id="230819.A0A5C3L8Z0"/>
<feature type="region of interest" description="Disordered" evidence="7">
    <location>
        <begin position="877"/>
        <end position="902"/>
    </location>
</feature>
<accession>A0A5C3L8Z0</accession>
<name>A0A5C3L8Z0_COPMA</name>
<gene>
    <name evidence="9" type="ORF">FA15DRAFT_677985</name>
</gene>
<feature type="binding site" evidence="6">
    <location>
        <position position="515"/>
    </location>
    <ligand>
        <name>ATP</name>
        <dbReference type="ChEBI" id="CHEBI:30616"/>
    </ligand>
</feature>
<dbReference type="PROSITE" id="PS50011">
    <property type="entry name" value="PROTEIN_KINASE_DOM"/>
    <property type="match status" value="1"/>
</dbReference>
<evidence type="ECO:0000313" key="9">
    <source>
        <dbReference type="EMBL" id="TFK29122.1"/>
    </source>
</evidence>
<keyword evidence="1" id="KW-0723">Serine/threonine-protein kinase</keyword>
<evidence type="ECO:0000256" key="7">
    <source>
        <dbReference type="SAM" id="MobiDB-lite"/>
    </source>
</evidence>
<dbReference type="InterPro" id="IPR059179">
    <property type="entry name" value="MLKL-like_MCAfunc"/>
</dbReference>
<dbReference type="InterPro" id="IPR036537">
    <property type="entry name" value="Adaptor_Cbl_N_dom_sf"/>
</dbReference>
<keyword evidence="2" id="KW-0808">Transferase</keyword>
<dbReference type="Gene3D" id="1.20.930.20">
    <property type="entry name" value="Adaptor protein Cbl, N-terminal domain"/>
    <property type="match status" value="1"/>
</dbReference>
<evidence type="ECO:0000256" key="6">
    <source>
        <dbReference type="PROSITE-ProRule" id="PRU10141"/>
    </source>
</evidence>
<feature type="compositionally biased region" description="Polar residues" evidence="7">
    <location>
        <begin position="320"/>
        <end position="345"/>
    </location>
</feature>
<feature type="compositionally biased region" description="Polar residues" evidence="7">
    <location>
        <begin position="282"/>
        <end position="291"/>
    </location>
</feature>
<evidence type="ECO:0000259" key="8">
    <source>
        <dbReference type="PROSITE" id="PS50011"/>
    </source>
</evidence>
<evidence type="ECO:0000256" key="5">
    <source>
        <dbReference type="ARBA" id="ARBA00022840"/>
    </source>
</evidence>
<dbReference type="GO" id="GO:0004674">
    <property type="term" value="F:protein serine/threonine kinase activity"/>
    <property type="evidence" value="ECO:0007669"/>
    <property type="project" value="UniProtKB-KW"/>
</dbReference>
<dbReference type="OrthoDB" id="1668230at2759"/>
<feature type="compositionally biased region" description="Polar residues" evidence="7">
    <location>
        <begin position="41"/>
        <end position="52"/>
    </location>
</feature>
<evidence type="ECO:0000313" key="10">
    <source>
        <dbReference type="Proteomes" id="UP000307440"/>
    </source>
</evidence>
<dbReference type="SUPFAM" id="SSF56112">
    <property type="entry name" value="Protein kinase-like (PK-like)"/>
    <property type="match status" value="1"/>
</dbReference>
<dbReference type="EMBL" id="ML210151">
    <property type="protein sequence ID" value="TFK29122.1"/>
    <property type="molecule type" value="Genomic_DNA"/>
</dbReference>
<keyword evidence="3 6" id="KW-0547">Nucleotide-binding</keyword>
<dbReference type="PROSITE" id="PS00107">
    <property type="entry name" value="PROTEIN_KINASE_ATP"/>
    <property type="match status" value="1"/>
</dbReference>
<dbReference type="GO" id="GO:0005524">
    <property type="term" value="F:ATP binding"/>
    <property type="evidence" value="ECO:0007669"/>
    <property type="project" value="UniProtKB-UniRule"/>
</dbReference>
<dbReference type="PANTHER" id="PTHR44329">
    <property type="entry name" value="SERINE/THREONINE-PROTEIN KINASE TNNI3K-RELATED"/>
    <property type="match status" value="1"/>
</dbReference>
<evidence type="ECO:0000256" key="3">
    <source>
        <dbReference type="ARBA" id="ARBA00022741"/>
    </source>
</evidence>
<dbReference type="Proteomes" id="UP000307440">
    <property type="component" value="Unassembled WGS sequence"/>
</dbReference>
<dbReference type="InterPro" id="IPR017441">
    <property type="entry name" value="Protein_kinase_ATP_BS"/>
</dbReference>